<dbReference type="Gene3D" id="3.90.550.10">
    <property type="entry name" value="Spore Coat Polysaccharide Biosynthesis Protein SpsA, Chain A"/>
    <property type="match status" value="1"/>
</dbReference>
<keyword evidence="6 8" id="KW-0342">GTP-binding</keyword>
<keyword evidence="4 8" id="KW-0547">Nucleotide-binding</keyword>
<dbReference type="InterPro" id="IPR025877">
    <property type="entry name" value="MobA-like_NTP_Trfase"/>
</dbReference>
<dbReference type="GO" id="GO:0046872">
    <property type="term" value="F:metal ion binding"/>
    <property type="evidence" value="ECO:0007669"/>
    <property type="project" value="UniProtKB-KW"/>
</dbReference>
<evidence type="ECO:0000256" key="1">
    <source>
        <dbReference type="ARBA" id="ARBA00022490"/>
    </source>
</evidence>
<keyword evidence="5 8" id="KW-0460">Magnesium</keyword>
<comment type="caution">
    <text evidence="8">Lacks conserved residue(s) required for the propagation of feature annotation.</text>
</comment>
<evidence type="ECO:0000256" key="2">
    <source>
        <dbReference type="ARBA" id="ARBA00022679"/>
    </source>
</evidence>
<dbReference type="HAMAP" id="MF_00316">
    <property type="entry name" value="MobA"/>
    <property type="match status" value="1"/>
</dbReference>
<comment type="catalytic activity">
    <reaction evidence="8">
        <text>Mo-molybdopterin + GTP + H(+) = Mo-molybdopterin guanine dinucleotide + diphosphate</text>
        <dbReference type="Rhea" id="RHEA:34243"/>
        <dbReference type="ChEBI" id="CHEBI:15378"/>
        <dbReference type="ChEBI" id="CHEBI:33019"/>
        <dbReference type="ChEBI" id="CHEBI:37565"/>
        <dbReference type="ChEBI" id="CHEBI:71302"/>
        <dbReference type="ChEBI" id="CHEBI:71310"/>
        <dbReference type="EC" id="2.7.7.77"/>
    </reaction>
</comment>
<feature type="domain" description="MobA-like NTP transferase" evidence="9">
    <location>
        <begin position="5"/>
        <end position="162"/>
    </location>
</feature>
<organism evidence="10 11">
    <name type="scientific">Kurthia sibirica</name>
    <dbReference type="NCBI Taxonomy" id="202750"/>
    <lineage>
        <taxon>Bacteria</taxon>
        <taxon>Bacillati</taxon>
        <taxon>Bacillota</taxon>
        <taxon>Bacilli</taxon>
        <taxon>Bacillales</taxon>
        <taxon>Caryophanaceae</taxon>
        <taxon>Kurthia</taxon>
    </lineage>
</organism>
<dbReference type="InterPro" id="IPR029044">
    <property type="entry name" value="Nucleotide-diphossugar_trans"/>
</dbReference>
<comment type="cofactor">
    <cofactor evidence="8">
        <name>Mg(2+)</name>
        <dbReference type="ChEBI" id="CHEBI:18420"/>
    </cofactor>
</comment>
<dbReference type="SUPFAM" id="SSF53448">
    <property type="entry name" value="Nucleotide-diphospho-sugar transferases"/>
    <property type="match status" value="1"/>
</dbReference>
<keyword evidence="7 8" id="KW-0501">Molybdenum cofactor biosynthesis</keyword>
<dbReference type="RefSeq" id="WP_109306345.1">
    <property type="nucleotide sequence ID" value="NZ_BJUF01000019.1"/>
</dbReference>
<evidence type="ECO:0000256" key="8">
    <source>
        <dbReference type="HAMAP-Rule" id="MF_00316"/>
    </source>
</evidence>
<comment type="caution">
    <text evidence="10">The sequence shown here is derived from an EMBL/GenBank/DDBJ whole genome shotgun (WGS) entry which is preliminary data.</text>
</comment>
<name>A0A2U3AKS0_9BACL</name>
<keyword evidence="1 8" id="KW-0963">Cytoplasm</keyword>
<accession>A0A2U3AKS0</accession>
<dbReference type="PANTHER" id="PTHR19136:SF81">
    <property type="entry name" value="MOLYBDENUM COFACTOR GUANYLYLTRANSFERASE"/>
    <property type="match status" value="1"/>
</dbReference>
<dbReference type="Pfam" id="PF12804">
    <property type="entry name" value="NTP_transf_3"/>
    <property type="match status" value="1"/>
</dbReference>
<dbReference type="AlphaFoldDB" id="A0A2U3AKS0"/>
<evidence type="ECO:0000256" key="3">
    <source>
        <dbReference type="ARBA" id="ARBA00022723"/>
    </source>
</evidence>
<dbReference type="Proteomes" id="UP000245938">
    <property type="component" value="Unassembled WGS sequence"/>
</dbReference>
<dbReference type="GO" id="GO:0006777">
    <property type="term" value="P:Mo-molybdopterin cofactor biosynthetic process"/>
    <property type="evidence" value="ECO:0007669"/>
    <property type="project" value="UniProtKB-KW"/>
</dbReference>
<dbReference type="InterPro" id="IPR013482">
    <property type="entry name" value="Molybde_CF_guanTrfase"/>
</dbReference>
<evidence type="ECO:0000313" key="11">
    <source>
        <dbReference type="Proteomes" id="UP000245938"/>
    </source>
</evidence>
<feature type="binding site" evidence="8">
    <location>
        <begin position="8"/>
        <end position="10"/>
    </location>
    <ligand>
        <name>GTP</name>
        <dbReference type="ChEBI" id="CHEBI:37565"/>
    </ligand>
</feature>
<protein>
    <recommendedName>
        <fullName evidence="8">Probable molybdenum cofactor guanylyltransferase</fullName>
        <shortName evidence="8">MoCo guanylyltransferase</shortName>
        <ecNumber evidence="8">2.7.7.77</ecNumber>
    </recommendedName>
    <alternativeName>
        <fullName evidence="8">GTP:molybdopterin guanylyltransferase</fullName>
    </alternativeName>
    <alternativeName>
        <fullName evidence="8">Mo-MPT guanylyltransferase</fullName>
    </alternativeName>
    <alternativeName>
        <fullName evidence="8">Molybdopterin guanylyltransferase</fullName>
    </alternativeName>
    <alternativeName>
        <fullName evidence="8">Molybdopterin-guanine dinucleotide synthase</fullName>
        <shortName evidence="8">MGD synthase</shortName>
    </alternativeName>
</protein>
<evidence type="ECO:0000259" key="9">
    <source>
        <dbReference type="Pfam" id="PF12804"/>
    </source>
</evidence>
<dbReference type="GO" id="GO:0061603">
    <property type="term" value="F:molybdenum cofactor guanylyltransferase activity"/>
    <property type="evidence" value="ECO:0007669"/>
    <property type="project" value="UniProtKB-EC"/>
</dbReference>
<dbReference type="CDD" id="cd02503">
    <property type="entry name" value="MobA"/>
    <property type="match status" value="1"/>
</dbReference>
<evidence type="ECO:0000256" key="7">
    <source>
        <dbReference type="ARBA" id="ARBA00023150"/>
    </source>
</evidence>
<feature type="binding site" evidence="8">
    <location>
        <position position="20"/>
    </location>
    <ligand>
        <name>GTP</name>
        <dbReference type="ChEBI" id="CHEBI:37565"/>
    </ligand>
</feature>
<evidence type="ECO:0000256" key="6">
    <source>
        <dbReference type="ARBA" id="ARBA00023134"/>
    </source>
</evidence>
<dbReference type="GO" id="GO:0005525">
    <property type="term" value="F:GTP binding"/>
    <property type="evidence" value="ECO:0007669"/>
    <property type="project" value="UniProtKB-UniRule"/>
</dbReference>
<dbReference type="GO" id="GO:0005737">
    <property type="term" value="C:cytoplasm"/>
    <property type="evidence" value="ECO:0007669"/>
    <property type="project" value="UniProtKB-SubCell"/>
</dbReference>
<reference evidence="10 11" key="1">
    <citation type="submission" date="2018-05" db="EMBL/GenBank/DDBJ databases">
        <title>Kurthia sibirica genome sequence.</title>
        <authorList>
            <person name="Maclea K.S."/>
            <person name="Goen A.E."/>
        </authorList>
    </citation>
    <scope>NUCLEOTIDE SEQUENCE [LARGE SCALE GENOMIC DNA]</scope>
    <source>
        <strain evidence="10 11">ATCC 49154</strain>
    </source>
</reference>
<feature type="binding site" evidence="8">
    <location>
        <position position="63"/>
    </location>
    <ligand>
        <name>GTP</name>
        <dbReference type="ChEBI" id="CHEBI:37565"/>
    </ligand>
</feature>
<keyword evidence="10" id="KW-0548">Nucleotidyltransferase</keyword>
<sequence length="191" mass="21642">MIIAGVILAGGQSSRFGRHKMFEVFQGLPLYHHSLNALRQNNLCPIIIATNDALFPSFPPHSDVTWLIETPSHQGPLFALHQLFIENPDIEWFFVIASDMPYMSADFVKLLLQKIDSCYDAVIPQQSARIQPLAALYRRSALATTTKLVANNHRSMKALLAEIRVHYVDFSVNDNVFTNINYETDWPKGDK</sequence>
<evidence type="ECO:0000256" key="4">
    <source>
        <dbReference type="ARBA" id="ARBA00022741"/>
    </source>
</evidence>
<feature type="binding site" evidence="8">
    <location>
        <position position="99"/>
    </location>
    <ligand>
        <name>Mg(2+)</name>
        <dbReference type="ChEBI" id="CHEBI:18420"/>
    </ligand>
</feature>
<dbReference type="OrthoDB" id="9788394at2"/>
<dbReference type="EC" id="2.7.7.77" evidence="8"/>
<gene>
    <name evidence="8" type="primary">mobA</name>
    <name evidence="10" type="ORF">DEX24_10280</name>
</gene>
<feature type="binding site" evidence="8">
    <location>
        <position position="99"/>
    </location>
    <ligand>
        <name>GTP</name>
        <dbReference type="ChEBI" id="CHEBI:37565"/>
    </ligand>
</feature>
<comment type="function">
    <text evidence="8">Transfers a GMP moiety from GTP to Mo-molybdopterin (Mo-MPT) cofactor (Moco or molybdenum cofactor) to form Mo-molybdopterin guanine dinucleotide (Mo-MGD) cofactor.</text>
</comment>
<comment type="similarity">
    <text evidence="8">Belongs to the MobA family.</text>
</comment>
<keyword evidence="3 8" id="KW-0479">Metal-binding</keyword>
<dbReference type="PANTHER" id="PTHR19136">
    <property type="entry name" value="MOLYBDENUM COFACTOR GUANYLYLTRANSFERASE"/>
    <property type="match status" value="1"/>
</dbReference>
<evidence type="ECO:0000256" key="5">
    <source>
        <dbReference type="ARBA" id="ARBA00022842"/>
    </source>
</evidence>
<proteinExistence type="inferred from homology"/>
<keyword evidence="2 8" id="KW-0808">Transferase</keyword>
<comment type="domain">
    <text evidence="8">The N-terminal domain determines nucleotide recognition and specific binding, while the C-terminal domain determines the specific binding to the target protein.</text>
</comment>
<keyword evidence="11" id="KW-1185">Reference proteome</keyword>
<dbReference type="EMBL" id="QFVR01000012">
    <property type="protein sequence ID" value="PWI25119.1"/>
    <property type="molecule type" value="Genomic_DNA"/>
</dbReference>
<comment type="subcellular location">
    <subcellularLocation>
        <location evidence="8">Cytoplasm</location>
    </subcellularLocation>
</comment>
<evidence type="ECO:0000313" key="10">
    <source>
        <dbReference type="EMBL" id="PWI25119.1"/>
    </source>
</evidence>